<dbReference type="AlphaFoldDB" id="A0A2R5HEQ6"/>
<dbReference type="Proteomes" id="UP000245021">
    <property type="component" value="Unassembled WGS sequence"/>
</dbReference>
<reference evidence="2 3" key="1">
    <citation type="journal article" date="2018" name="Genome Announc.">
        <title>Draft Genome Sequence of Lactococcus sp. Strain NtB2 (JCM 32569), Isolated from the Gut of the Higher Termite Nasutitermes takasagoensis.</title>
        <authorList>
            <person name="Noda S."/>
            <person name="Aihara C."/>
            <person name="Yuki M."/>
            <person name="Ohkuma M."/>
        </authorList>
    </citation>
    <scope>NUCLEOTIDE SEQUENCE [LARGE SCALE GENOMIC DNA]</scope>
    <source>
        <strain evidence="2 3">NtB2</strain>
    </source>
</reference>
<dbReference type="OrthoDB" id="2242412at2"/>
<sequence>MAQSRMERTPKKRKKHGFLKFIIGLIIVLAILATGFYFAERYVVKQATDKIVNHLEASNNLEGATTGSVPAANPEQLAGKLNELSQSIIDRSAGLLDSAQASVNGSTLTYNLSSSKLNNVTAAAVASANADSMKTIADKALEAMRQAGTQNPKVQINLTDASGNTIKTLSYQ</sequence>
<dbReference type="RefSeq" id="WP_125194939.1">
    <property type="nucleotide sequence ID" value="NZ_BFFO01000003.1"/>
</dbReference>
<gene>
    <name evidence="2" type="ORF">NtB2_00646</name>
</gene>
<keyword evidence="1" id="KW-0472">Membrane</keyword>
<protein>
    <submittedName>
        <fullName evidence="2">Uncharacterized protein</fullName>
    </submittedName>
</protein>
<organism evidence="2 3">
    <name type="scientific">Lactococcus termiticola</name>
    <dbReference type="NCBI Taxonomy" id="2169526"/>
    <lineage>
        <taxon>Bacteria</taxon>
        <taxon>Bacillati</taxon>
        <taxon>Bacillota</taxon>
        <taxon>Bacilli</taxon>
        <taxon>Lactobacillales</taxon>
        <taxon>Streptococcaceae</taxon>
        <taxon>Lactococcus</taxon>
    </lineage>
</organism>
<feature type="transmembrane region" description="Helical" evidence="1">
    <location>
        <begin position="21"/>
        <end position="39"/>
    </location>
</feature>
<comment type="caution">
    <text evidence="2">The sequence shown here is derived from an EMBL/GenBank/DDBJ whole genome shotgun (WGS) entry which is preliminary data.</text>
</comment>
<evidence type="ECO:0000256" key="1">
    <source>
        <dbReference type="SAM" id="Phobius"/>
    </source>
</evidence>
<keyword evidence="1" id="KW-0812">Transmembrane</keyword>
<proteinExistence type="predicted"/>
<keyword evidence="3" id="KW-1185">Reference proteome</keyword>
<evidence type="ECO:0000313" key="2">
    <source>
        <dbReference type="EMBL" id="GBG96533.1"/>
    </source>
</evidence>
<dbReference type="EMBL" id="BFFO01000003">
    <property type="protein sequence ID" value="GBG96533.1"/>
    <property type="molecule type" value="Genomic_DNA"/>
</dbReference>
<name>A0A2R5HEQ6_9LACT</name>
<evidence type="ECO:0000313" key="3">
    <source>
        <dbReference type="Proteomes" id="UP000245021"/>
    </source>
</evidence>
<keyword evidence="1" id="KW-1133">Transmembrane helix</keyword>
<accession>A0A2R5HEQ6</accession>